<dbReference type="AlphaFoldDB" id="A0A0J8IXB0"/>
<evidence type="ECO:0000256" key="1">
    <source>
        <dbReference type="SAM" id="MobiDB-lite"/>
    </source>
</evidence>
<dbReference type="RefSeq" id="WP_048721849.1">
    <property type="nucleotide sequence ID" value="NZ_LFMW01000003.1"/>
</dbReference>
<dbReference type="Proteomes" id="UP000037551">
    <property type="component" value="Unassembled WGS sequence"/>
</dbReference>
<reference evidence="2 3" key="1">
    <citation type="submission" date="2015-06" db="EMBL/GenBank/DDBJ databases">
        <title>Draft genome sequence of an Antarctic Pseudomonas sp. strain KG01 with full potential for biotechnological applications.</title>
        <authorList>
            <person name="Pavlov M.S."/>
            <person name="Lira F."/>
            <person name="Martinez J.L."/>
            <person name="Marshall S.H."/>
        </authorList>
    </citation>
    <scope>NUCLEOTIDE SEQUENCE [LARGE SCALE GENOMIC DNA]</scope>
    <source>
        <strain evidence="2 3">KG01</strain>
    </source>
</reference>
<gene>
    <name evidence="2" type="ORF">ACR52_06175</name>
</gene>
<sequence length="665" mass="75170">MMTGSRLSAPEGCGELVNGVAYHFLISDGGSNRVRLVEFDERGTRATLVTMSRLRFEAALEAGELVEMDVQAHPPWLDEAAGIENSWRESRRVNPKERYEDKVNRRLLAIAELVPRSAEILASDNPEAIINAHAKNYEPKQHPGRLRLWFFSYLVFGKSKWALLPSLHRIGTWDRSNKIVKKLGRPPRFGKNSGFPITPEMKEKILKGFLEFKRAHKTQDDIYGAALRKTFGCQVREGMRGREFFHPEGKSFPSPFQFWDWVKKQTDPASLARDLKGPSSARARSGDKGSFSAQLCNLNQLVEYDGFYPSEKISGIIEGAALDAFCVVRAVCVVSGAIVGIGFAKGRESMEAYRMALFSAAVDKVKYCELFGVTITPDQWPSVGLSSRLVFDRGPAAHMEAEEAIEWLSRLELTPVHSGQSKATVESSHPRDKQTNDQASYIHSGLNLVEMARREVRRTIKDNETSDAKSHMTEEMWLQEFAPTPLNVWKYLDERGRNSGSLMPFEQAVREFLIPLPATIRNDGVYFYGRKYNSRSLIDTGVFDRIARNGVIRVKAYSITMCVRHIWIEIEGELFELSFVYTASTKPGSADISLEDLQVINEARLRAQAIRRHEKVAIEQQHKTTFEEETGKDWDAGVKKLGRPSKDSIAQRDLEDQKRLMGIKS</sequence>
<dbReference type="OrthoDB" id="501284at2"/>
<feature type="region of interest" description="Disordered" evidence="1">
    <location>
        <begin position="627"/>
        <end position="648"/>
    </location>
</feature>
<keyword evidence="3" id="KW-1185">Reference proteome</keyword>
<organism evidence="2 3">
    <name type="scientific">Pseudomonas fildesensis</name>
    <dbReference type="NCBI Taxonomy" id="1674920"/>
    <lineage>
        <taxon>Bacteria</taxon>
        <taxon>Pseudomonadati</taxon>
        <taxon>Pseudomonadota</taxon>
        <taxon>Gammaproteobacteria</taxon>
        <taxon>Pseudomonadales</taxon>
        <taxon>Pseudomonadaceae</taxon>
        <taxon>Pseudomonas</taxon>
    </lineage>
</organism>
<name>A0A0J8IXB0_9PSED</name>
<feature type="region of interest" description="Disordered" evidence="1">
    <location>
        <begin position="271"/>
        <end position="290"/>
    </location>
</feature>
<proteinExistence type="predicted"/>
<evidence type="ECO:0000313" key="2">
    <source>
        <dbReference type="EMBL" id="KMT56571.1"/>
    </source>
</evidence>
<dbReference type="EMBL" id="LFMW01000003">
    <property type="protein sequence ID" value="KMT56571.1"/>
    <property type="molecule type" value="Genomic_DNA"/>
</dbReference>
<dbReference type="STRING" id="1674920.ACR52_06175"/>
<dbReference type="PATRIC" id="fig|1674920.3.peg.3907"/>
<evidence type="ECO:0000313" key="3">
    <source>
        <dbReference type="Proteomes" id="UP000037551"/>
    </source>
</evidence>
<protein>
    <submittedName>
        <fullName evidence="2">Transposase</fullName>
    </submittedName>
</protein>
<accession>A0A0J8IXB0</accession>
<comment type="caution">
    <text evidence="2">The sequence shown here is derived from an EMBL/GenBank/DDBJ whole genome shotgun (WGS) entry which is preliminary data.</text>
</comment>
<feature type="region of interest" description="Disordered" evidence="1">
    <location>
        <begin position="419"/>
        <end position="439"/>
    </location>
</feature>